<dbReference type="AlphaFoldDB" id="A0A365TPF4"/>
<dbReference type="InterPro" id="IPR042100">
    <property type="entry name" value="Bug_dom1"/>
</dbReference>
<dbReference type="Proteomes" id="UP000252204">
    <property type="component" value="Unassembled WGS sequence"/>
</dbReference>
<accession>A0A365TPF4</accession>
<dbReference type="Gene3D" id="3.40.190.150">
    <property type="entry name" value="Bordetella uptake gene, domain 1"/>
    <property type="match status" value="1"/>
</dbReference>
<dbReference type="InterPro" id="IPR005064">
    <property type="entry name" value="BUG"/>
</dbReference>
<protein>
    <submittedName>
        <fullName evidence="2">Tripartite tricarboxylate transporter substrate binding protein</fullName>
    </submittedName>
</protein>
<dbReference type="PANTHER" id="PTHR42928:SF5">
    <property type="entry name" value="BLR1237 PROTEIN"/>
    <property type="match status" value="1"/>
</dbReference>
<name>A0A365TPF4_9GAMM</name>
<keyword evidence="3" id="KW-1185">Reference proteome</keyword>
<evidence type="ECO:0000256" key="1">
    <source>
        <dbReference type="ARBA" id="ARBA00006987"/>
    </source>
</evidence>
<dbReference type="EMBL" id="QNTU01000006">
    <property type="protein sequence ID" value="RBI67151.1"/>
    <property type="molecule type" value="Genomic_DNA"/>
</dbReference>
<comment type="similarity">
    <text evidence="1">Belongs to the UPF0065 (bug) family.</text>
</comment>
<evidence type="ECO:0000313" key="2">
    <source>
        <dbReference type="EMBL" id="RBI67151.1"/>
    </source>
</evidence>
<dbReference type="Gene3D" id="3.40.190.10">
    <property type="entry name" value="Periplasmic binding protein-like II"/>
    <property type="match status" value="1"/>
</dbReference>
<sequence length="334" mass="35892">MKKQSENKNLRKGSRSTLKGWLGIWLCAWSLTTLADKPFPTSDITLVVPFGPGGATDVLFREIAAEAQNYLGMPIEVVNIAGSAATRGSQVVKDAAADGYTLLGSHQTIDLAYLAGASAYSHHAFAPVALITRTVNIPATYAGHPIQRASDISELVANQTQPLLFGVIPQSTDHFFWLHFFHQTGIATEAVEFVHYPDTGAQVAALLAHEIDFAMLNLPSAGSLFAANALTPLGVAGETRLTGLPEVATLKEQGIEMVNTTDRGVFVPLTTAPERLAILANAFEQALAQPALAHTIEHVHGSLIDYRPLSSYADYLNQQYALLQSLSESVAFKR</sequence>
<dbReference type="PIRSF" id="PIRSF017082">
    <property type="entry name" value="YflP"/>
    <property type="match status" value="1"/>
</dbReference>
<evidence type="ECO:0000313" key="3">
    <source>
        <dbReference type="Proteomes" id="UP000252204"/>
    </source>
</evidence>
<proteinExistence type="inferred from homology"/>
<dbReference type="CDD" id="cd07012">
    <property type="entry name" value="PBP2_Bug_TTT"/>
    <property type="match status" value="1"/>
</dbReference>
<organism evidence="2 3">
    <name type="scientific">Vreelandella sulfidaeris</name>
    <dbReference type="NCBI Taxonomy" id="115553"/>
    <lineage>
        <taxon>Bacteria</taxon>
        <taxon>Pseudomonadati</taxon>
        <taxon>Pseudomonadota</taxon>
        <taxon>Gammaproteobacteria</taxon>
        <taxon>Oceanospirillales</taxon>
        <taxon>Halomonadaceae</taxon>
        <taxon>Vreelandella</taxon>
    </lineage>
</organism>
<comment type="caution">
    <text evidence="2">The sequence shown here is derived from an EMBL/GenBank/DDBJ whole genome shotgun (WGS) entry which is preliminary data.</text>
</comment>
<reference evidence="3" key="1">
    <citation type="submission" date="2018-06" db="EMBL/GenBank/DDBJ databases">
        <title>Whole genome sequencing of four bacterial strains from South Shetland trench revealing bio-synthetic gene clusters.</title>
        <authorList>
            <person name="Abdel-Mageed W.M."/>
            <person name="Lehri B."/>
            <person name="Jarmusch S."/>
            <person name="Miranda K."/>
            <person name="Goodfellow M."/>
            <person name="Jaspars M."/>
            <person name="Karlyshev A.V."/>
        </authorList>
    </citation>
    <scope>NUCLEOTIDE SEQUENCE [LARGE SCALE GENOMIC DNA]</scope>
    <source>
        <strain evidence="3">SST4</strain>
    </source>
</reference>
<dbReference type="SUPFAM" id="SSF53850">
    <property type="entry name" value="Periplasmic binding protein-like II"/>
    <property type="match status" value="1"/>
</dbReference>
<dbReference type="PANTHER" id="PTHR42928">
    <property type="entry name" value="TRICARBOXYLATE-BINDING PROTEIN"/>
    <property type="match status" value="1"/>
</dbReference>
<gene>
    <name evidence="2" type="ORF">DQ400_10840</name>
</gene>
<dbReference type="Pfam" id="PF03401">
    <property type="entry name" value="TctC"/>
    <property type="match status" value="1"/>
</dbReference>
<dbReference type="OrthoDB" id="5171643at2"/>